<comment type="caution">
    <text evidence="3">The sequence shown here is derived from an EMBL/GenBank/DDBJ whole genome shotgun (WGS) entry which is preliminary data.</text>
</comment>
<evidence type="ECO:0000313" key="4">
    <source>
        <dbReference type="Proteomes" id="UP000286716"/>
    </source>
</evidence>
<proteinExistence type="predicted"/>
<dbReference type="Proteomes" id="UP000286716">
    <property type="component" value="Unassembled WGS sequence"/>
</dbReference>
<feature type="compositionally biased region" description="Low complexity" evidence="1">
    <location>
        <begin position="70"/>
        <end position="95"/>
    </location>
</feature>
<sequence>MSRVTLSPTSTPPASSDAFQVEYQDKPVRHEYRLTDKGRDAFPVLMSMAAWADRHTVTVCSARAGFPEMGSTVSGRGGRTRAPAGPATPAVPARRSGPLGAFPRTSAGR</sequence>
<dbReference type="AlphaFoldDB" id="A0A428WPG3"/>
<dbReference type="SUPFAM" id="SSF46785">
    <property type="entry name" value="Winged helix' DNA-binding domain"/>
    <property type="match status" value="1"/>
</dbReference>
<feature type="region of interest" description="Disordered" evidence="1">
    <location>
        <begin position="66"/>
        <end position="109"/>
    </location>
</feature>
<organism evidence="3 4">
    <name type="scientific">Amycolatopsis balhimycina DSM 5908</name>
    <dbReference type="NCBI Taxonomy" id="1081091"/>
    <lineage>
        <taxon>Bacteria</taxon>
        <taxon>Bacillati</taxon>
        <taxon>Actinomycetota</taxon>
        <taxon>Actinomycetes</taxon>
        <taxon>Pseudonocardiales</taxon>
        <taxon>Pseudonocardiaceae</taxon>
        <taxon>Amycolatopsis</taxon>
    </lineage>
</organism>
<dbReference type="Gene3D" id="1.10.10.10">
    <property type="entry name" value="Winged helix-like DNA-binding domain superfamily/Winged helix DNA-binding domain"/>
    <property type="match status" value="1"/>
</dbReference>
<accession>A0A428WPG3</accession>
<dbReference type="InterPro" id="IPR036390">
    <property type="entry name" value="WH_DNA-bd_sf"/>
</dbReference>
<dbReference type="InterPro" id="IPR036388">
    <property type="entry name" value="WH-like_DNA-bd_sf"/>
</dbReference>
<keyword evidence="4" id="KW-1185">Reference proteome</keyword>
<gene>
    <name evidence="3" type="ORF">DMA12_15330</name>
</gene>
<evidence type="ECO:0000313" key="3">
    <source>
        <dbReference type="EMBL" id="RSM44939.1"/>
    </source>
</evidence>
<protein>
    <submittedName>
        <fullName evidence="3">Transcriptional regulator</fullName>
    </submittedName>
</protein>
<name>A0A428WPG3_AMYBA</name>
<feature type="compositionally biased region" description="Low complexity" evidence="1">
    <location>
        <begin position="1"/>
        <end position="16"/>
    </location>
</feature>
<dbReference type="InterPro" id="IPR002577">
    <property type="entry name" value="HTH_HxlR"/>
</dbReference>
<evidence type="ECO:0000259" key="2">
    <source>
        <dbReference type="Pfam" id="PF01638"/>
    </source>
</evidence>
<dbReference type="EMBL" id="QHHU01000018">
    <property type="protein sequence ID" value="RSM44939.1"/>
    <property type="molecule type" value="Genomic_DNA"/>
</dbReference>
<feature type="domain" description="HTH hxlR-type" evidence="2">
    <location>
        <begin position="22"/>
        <end position="55"/>
    </location>
</feature>
<evidence type="ECO:0000256" key="1">
    <source>
        <dbReference type="SAM" id="MobiDB-lite"/>
    </source>
</evidence>
<dbReference type="OrthoDB" id="370168at2"/>
<dbReference type="Pfam" id="PF01638">
    <property type="entry name" value="HxlR"/>
    <property type="match status" value="1"/>
</dbReference>
<feature type="region of interest" description="Disordered" evidence="1">
    <location>
        <begin position="1"/>
        <end position="22"/>
    </location>
</feature>
<reference evidence="3 4" key="1">
    <citation type="submission" date="2018-05" db="EMBL/GenBank/DDBJ databases">
        <title>Evolution of GPA BGCs.</title>
        <authorList>
            <person name="Waglechner N."/>
            <person name="Wright G.D."/>
        </authorList>
    </citation>
    <scope>NUCLEOTIDE SEQUENCE [LARGE SCALE GENOMIC DNA]</scope>
    <source>
        <strain evidence="3 4">DSM 5908</strain>
    </source>
</reference>